<dbReference type="CDD" id="cd03384">
    <property type="entry name" value="PAP2_wunen"/>
    <property type="match status" value="1"/>
</dbReference>
<comment type="subcellular location">
    <subcellularLocation>
        <location evidence="1">Membrane</location>
        <topology evidence="1">Multi-pass membrane protein</topology>
    </subcellularLocation>
</comment>
<comment type="caution">
    <text evidence="8">The sequence shown here is derived from an EMBL/GenBank/DDBJ whole genome shotgun (WGS) entry which is preliminary data.</text>
</comment>
<comment type="similarity">
    <text evidence="2">Belongs to the PA-phosphatase related phosphoesterase family.</text>
</comment>
<organism evidence="8 9">
    <name type="scientific">Caenorhabditis nigoni</name>
    <dbReference type="NCBI Taxonomy" id="1611254"/>
    <lineage>
        <taxon>Eukaryota</taxon>
        <taxon>Metazoa</taxon>
        <taxon>Ecdysozoa</taxon>
        <taxon>Nematoda</taxon>
        <taxon>Chromadorea</taxon>
        <taxon>Rhabditida</taxon>
        <taxon>Rhabditina</taxon>
        <taxon>Rhabditomorpha</taxon>
        <taxon>Rhabditoidea</taxon>
        <taxon>Rhabditidae</taxon>
        <taxon>Peloderinae</taxon>
        <taxon>Caenorhabditis</taxon>
    </lineage>
</organism>
<dbReference type="SUPFAM" id="SSF48317">
    <property type="entry name" value="Acid phosphatase/Vanadium-dependent haloperoxidase"/>
    <property type="match status" value="1"/>
</dbReference>
<feature type="transmembrane region" description="Helical" evidence="6">
    <location>
        <begin position="69"/>
        <end position="89"/>
    </location>
</feature>
<evidence type="ECO:0000256" key="4">
    <source>
        <dbReference type="ARBA" id="ARBA00022989"/>
    </source>
</evidence>
<reference evidence="9" key="1">
    <citation type="submission" date="2017-10" db="EMBL/GenBank/DDBJ databases">
        <title>Rapid genome shrinkage in a self-fertile nematode reveals novel sperm competition proteins.</title>
        <authorList>
            <person name="Yin D."/>
            <person name="Schwarz E.M."/>
            <person name="Thomas C.G."/>
            <person name="Felde R.L."/>
            <person name="Korf I.F."/>
            <person name="Cutter A.D."/>
            <person name="Schartner C.M."/>
            <person name="Ralston E.J."/>
            <person name="Meyer B.J."/>
            <person name="Haag E.S."/>
        </authorList>
    </citation>
    <scope>NUCLEOTIDE SEQUENCE [LARGE SCALE GENOMIC DNA]</scope>
    <source>
        <strain evidence="9">JU1422</strain>
    </source>
</reference>
<accession>A0A2G5V3N8</accession>
<feature type="transmembrane region" description="Helical" evidence="6">
    <location>
        <begin position="244"/>
        <end position="266"/>
    </location>
</feature>
<dbReference type="PANTHER" id="PTHR10165:SF103">
    <property type="entry name" value="PHOSPHOLIPID PHOSPHATASE HOMOLOG 1.2 HOMOLOG"/>
    <property type="match status" value="1"/>
</dbReference>
<feature type="transmembrane region" description="Helical" evidence="6">
    <location>
        <begin position="216"/>
        <end position="238"/>
    </location>
</feature>
<feature type="domain" description="Phosphatidic acid phosphatase type 2/haloperoxidase" evidence="7">
    <location>
        <begin position="117"/>
        <end position="262"/>
    </location>
</feature>
<dbReference type="InterPro" id="IPR043216">
    <property type="entry name" value="PAP-like"/>
</dbReference>
<protein>
    <recommendedName>
        <fullName evidence="7">Phosphatidic acid phosphatase type 2/haloperoxidase domain-containing protein</fullName>
    </recommendedName>
</protein>
<evidence type="ECO:0000313" key="8">
    <source>
        <dbReference type="EMBL" id="PIC46403.1"/>
    </source>
</evidence>
<dbReference type="GO" id="GO:0005886">
    <property type="term" value="C:plasma membrane"/>
    <property type="evidence" value="ECO:0007669"/>
    <property type="project" value="TreeGrafter"/>
</dbReference>
<keyword evidence="4 6" id="KW-1133">Transmembrane helix</keyword>
<evidence type="ECO:0000256" key="5">
    <source>
        <dbReference type="ARBA" id="ARBA00023136"/>
    </source>
</evidence>
<dbReference type="GO" id="GO:0008195">
    <property type="term" value="F:phosphatidate phosphatase activity"/>
    <property type="evidence" value="ECO:0007669"/>
    <property type="project" value="TreeGrafter"/>
</dbReference>
<dbReference type="STRING" id="1611254.A0A2G5V3N8"/>
<dbReference type="PANTHER" id="PTHR10165">
    <property type="entry name" value="LIPID PHOSPHATE PHOSPHATASE"/>
    <property type="match status" value="1"/>
</dbReference>
<dbReference type="SMART" id="SM00014">
    <property type="entry name" value="acidPPc"/>
    <property type="match status" value="1"/>
</dbReference>
<dbReference type="GO" id="GO:0007165">
    <property type="term" value="P:signal transduction"/>
    <property type="evidence" value="ECO:0007669"/>
    <property type="project" value="TreeGrafter"/>
</dbReference>
<dbReference type="OrthoDB" id="8907274at2759"/>
<proteinExistence type="inferred from homology"/>
<dbReference type="GO" id="GO:0046839">
    <property type="term" value="P:phospholipid dephosphorylation"/>
    <property type="evidence" value="ECO:0007669"/>
    <property type="project" value="TreeGrafter"/>
</dbReference>
<evidence type="ECO:0000259" key="7">
    <source>
        <dbReference type="SMART" id="SM00014"/>
    </source>
</evidence>
<dbReference type="GO" id="GO:0006644">
    <property type="term" value="P:phospholipid metabolic process"/>
    <property type="evidence" value="ECO:0007669"/>
    <property type="project" value="InterPro"/>
</dbReference>
<dbReference type="Pfam" id="PF01569">
    <property type="entry name" value="PAP2"/>
    <property type="match status" value="1"/>
</dbReference>
<evidence type="ECO:0000313" key="9">
    <source>
        <dbReference type="Proteomes" id="UP000230233"/>
    </source>
</evidence>
<gene>
    <name evidence="8" type="primary">Cnig_chr_II.g6107</name>
    <name evidence="8" type="ORF">B9Z55_006107</name>
</gene>
<dbReference type="AlphaFoldDB" id="A0A2G5V3N8"/>
<name>A0A2G5V3N8_9PELO</name>
<evidence type="ECO:0000256" key="1">
    <source>
        <dbReference type="ARBA" id="ARBA00004141"/>
    </source>
</evidence>
<dbReference type="Proteomes" id="UP000230233">
    <property type="component" value="Chromosome II"/>
</dbReference>
<feature type="transmembrane region" description="Helical" evidence="6">
    <location>
        <begin position="12"/>
        <end position="31"/>
    </location>
</feature>
<dbReference type="InterPro" id="IPR000326">
    <property type="entry name" value="PAP2/HPO"/>
</dbReference>
<feature type="transmembrane region" description="Helical" evidence="6">
    <location>
        <begin position="109"/>
        <end position="126"/>
    </location>
</feature>
<keyword evidence="5 6" id="KW-0472">Membrane</keyword>
<keyword evidence="9" id="KW-1185">Reference proteome</keyword>
<evidence type="ECO:0000256" key="3">
    <source>
        <dbReference type="ARBA" id="ARBA00022692"/>
    </source>
</evidence>
<keyword evidence="3 6" id="KW-0812">Transmembrane</keyword>
<dbReference type="Gene3D" id="1.20.144.10">
    <property type="entry name" value="Phosphatidic acid phosphatase type 2/haloperoxidase"/>
    <property type="match status" value="1"/>
</dbReference>
<evidence type="ECO:0000256" key="2">
    <source>
        <dbReference type="ARBA" id="ARBA00008816"/>
    </source>
</evidence>
<evidence type="ECO:0000256" key="6">
    <source>
        <dbReference type="SAM" id="Phobius"/>
    </source>
</evidence>
<dbReference type="EMBL" id="PDUG01000002">
    <property type="protein sequence ID" value="PIC46403.1"/>
    <property type="molecule type" value="Genomic_DNA"/>
</dbReference>
<dbReference type="InterPro" id="IPR036938">
    <property type="entry name" value="PAP2/HPO_sf"/>
</dbReference>
<sequence length="307" mass="35296">MDVFRRSGNVVQINLLVAVANVILLYGFFFITDYAIKLRGVTERGFFCVDPEIHYTQKPSTVTSLQHRVYNISLMILSIFIVEALRLIFKTKRTPDISYRIGNTNVPKYFVTVFTFVGYSQVGYIVNELLVKFVKGFIGRLRPYFYVVCNPLPLKECLNFDPNIYIEDYQCQGNPEEVQEARKSFYSGHSTVTMYCAFWTVLYLQARLEPAIRNNVIVSIFQTLIFTGGLFICCSRISDNKHHWSDVLVGIIVGMSLATISVSSVLKLDCKKFVSFQAFWWGKLFKRSEVAGNNCEHKCFGKKKEFV</sequence>